<accession>A0A5C3KL28</accession>
<sequence length="682" mass="78266">MATTQSPRLAHRNLKARRRFSAGTPGMAPSSPKPLASAPLYRPRKNRRVSLSPHTKTTGLPFLDRPSYTDTSDYEEDTERERRQCFDRRSRSRSPRPLLFNQDTRPVAYSSLPATPILPSHPYTPPTPISPLSSAFGTPEPQPKIEQEHDQDPEQYEAPFSLWDYLREELLATDFDSHQEQKWERVSNFLSMPVAMEKIIGFGFIVCFDSFLYTFTILPIRFIFAFFRFLGNMLRIRSPQLPPSQKADLLRGLLLILSLLILNPLTDASKIYHTIRGQDTIKLYVIFNALEIGDRLCASIGQDILDCLFSRSTLEPLTHRKPLSAQTFRPFFFFFLAVFYNVAHALVMVYQLIALNVAINSYDHALLTLLVSNQFVEIKGSVFKKFEKDNLFQITCADIVERFTLALMLLVVAFRNLIELRGTEFETSEGFVLPKSFGWFGGDNVLWTISYPVIMVMGCEMIVDWLKHAFITKFNHIRPSVYDRYTDVLCLDLSSGSAVGRRRTQKHSYVDQSPLVARRLGFASLPLAVLFILVGSQSLGLIFANALSELTYPWTWTIQDISQDDIIHYLTWATVAFLFWLCFVGIKIIVGINLISFATRRKIGMEEREKADIVNDFGRDPIGEGKEERKYNKELKSILDNDRDDVPRASEIGENKAGDDLSKKRRLRLEELTRYTMVKRIW</sequence>
<dbReference type="EMBL" id="ML210283">
    <property type="protein sequence ID" value="TFK20924.1"/>
    <property type="molecule type" value="Genomic_DNA"/>
</dbReference>
<reference evidence="8 9" key="1">
    <citation type="journal article" date="2019" name="Nat. Ecol. Evol.">
        <title>Megaphylogeny resolves global patterns of mushroom evolution.</title>
        <authorList>
            <person name="Varga T."/>
            <person name="Krizsan K."/>
            <person name="Foldi C."/>
            <person name="Dima B."/>
            <person name="Sanchez-Garcia M."/>
            <person name="Sanchez-Ramirez S."/>
            <person name="Szollosi G.J."/>
            <person name="Szarkandi J.G."/>
            <person name="Papp V."/>
            <person name="Albert L."/>
            <person name="Andreopoulos W."/>
            <person name="Angelini C."/>
            <person name="Antonin V."/>
            <person name="Barry K.W."/>
            <person name="Bougher N.L."/>
            <person name="Buchanan P."/>
            <person name="Buyck B."/>
            <person name="Bense V."/>
            <person name="Catcheside P."/>
            <person name="Chovatia M."/>
            <person name="Cooper J."/>
            <person name="Damon W."/>
            <person name="Desjardin D."/>
            <person name="Finy P."/>
            <person name="Geml J."/>
            <person name="Haridas S."/>
            <person name="Hughes K."/>
            <person name="Justo A."/>
            <person name="Karasinski D."/>
            <person name="Kautmanova I."/>
            <person name="Kiss B."/>
            <person name="Kocsube S."/>
            <person name="Kotiranta H."/>
            <person name="LaButti K.M."/>
            <person name="Lechner B.E."/>
            <person name="Liimatainen K."/>
            <person name="Lipzen A."/>
            <person name="Lukacs Z."/>
            <person name="Mihaltcheva S."/>
            <person name="Morgado L.N."/>
            <person name="Niskanen T."/>
            <person name="Noordeloos M.E."/>
            <person name="Ohm R.A."/>
            <person name="Ortiz-Santana B."/>
            <person name="Ovrebo C."/>
            <person name="Racz N."/>
            <person name="Riley R."/>
            <person name="Savchenko A."/>
            <person name="Shiryaev A."/>
            <person name="Soop K."/>
            <person name="Spirin V."/>
            <person name="Szebenyi C."/>
            <person name="Tomsovsky M."/>
            <person name="Tulloss R.E."/>
            <person name="Uehling J."/>
            <person name="Grigoriev I.V."/>
            <person name="Vagvolgyi C."/>
            <person name="Papp T."/>
            <person name="Martin F.M."/>
            <person name="Miettinen O."/>
            <person name="Hibbett D.S."/>
            <person name="Nagy L.G."/>
        </authorList>
    </citation>
    <scope>NUCLEOTIDE SEQUENCE [LARGE SCALE GENOMIC DNA]</scope>
    <source>
        <strain evidence="8 9">CBS 121175</strain>
    </source>
</reference>
<feature type="transmembrane region" description="Helical" evidence="7">
    <location>
        <begin position="249"/>
        <end position="266"/>
    </location>
</feature>
<dbReference type="GO" id="GO:0005789">
    <property type="term" value="C:endoplasmic reticulum membrane"/>
    <property type="evidence" value="ECO:0007669"/>
    <property type="project" value="TreeGrafter"/>
</dbReference>
<feature type="compositionally biased region" description="Basic residues" evidence="6">
    <location>
        <begin position="9"/>
        <end position="20"/>
    </location>
</feature>
<dbReference type="Proteomes" id="UP000307440">
    <property type="component" value="Unassembled WGS sequence"/>
</dbReference>
<gene>
    <name evidence="8" type="ORF">FA15DRAFT_673036</name>
</gene>
<feature type="region of interest" description="Disordered" evidence="6">
    <location>
        <begin position="1"/>
        <end position="105"/>
    </location>
</feature>
<evidence type="ECO:0000256" key="4">
    <source>
        <dbReference type="ARBA" id="ARBA00022989"/>
    </source>
</evidence>
<dbReference type="STRING" id="230819.A0A5C3KL28"/>
<dbReference type="Pfam" id="PF05346">
    <property type="entry name" value="DUF747"/>
    <property type="match status" value="1"/>
</dbReference>
<keyword evidence="9" id="KW-1185">Reference proteome</keyword>
<feature type="transmembrane region" description="Helical" evidence="7">
    <location>
        <begin position="199"/>
        <end position="229"/>
    </location>
</feature>
<protein>
    <submittedName>
        <fullName evidence="8">DUF747 family protein</fullName>
    </submittedName>
</protein>
<evidence type="ECO:0000313" key="8">
    <source>
        <dbReference type="EMBL" id="TFK20924.1"/>
    </source>
</evidence>
<dbReference type="PANTHER" id="PTHR13317">
    <property type="entry name" value="TRANSMEMBRANE ANTERIOR POSTERIOR TRANSFORMATION PROTEIN 1 HOMOLOG"/>
    <property type="match status" value="1"/>
</dbReference>
<feature type="transmembrane region" description="Helical" evidence="7">
    <location>
        <begin position="331"/>
        <end position="353"/>
    </location>
</feature>
<keyword evidence="5 7" id="KW-0472">Membrane</keyword>
<organism evidence="8 9">
    <name type="scientific">Coprinopsis marcescibilis</name>
    <name type="common">Agaric fungus</name>
    <name type="synonym">Psathyrella marcescibilis</name>
    <dbReference type="NCBI Taxonomy" id="230819"/>
    <lineage>
        <taxon>Eukaryota</taxon>
        <taxon>Fungi</taxon>
        <taxon>Dikarya</taxon>
        <taxon>Basidiomycota</taxon>
        <taxon>Agaricomycotina</taxon>
        <taxon>Agaricomycetes</taxon>
        <taxon>Agaricomycetidae</taxon>
        <taxon>Agaricales</taxon>
        <taxon>Agaricineae</taxon>
        <taxon>Psathyrellaceae</taxon>
        <taxon>Coprinopsis</taxon>
    </lineage>
</organism>
<comment type="similarity">
    <text evidence="2">Belongs to the TAPT1 family.</text>
</comment>
<feature type="compositionally biased region" description="Basic and acidic residues" evidence="6">
    <location>
        <begin position="143"/>
        <end position="152"/>
    </location>
</feature>
<feature type="compositionally biased region" description="Low complexity" evidence="6">
    <location>
        <begin position="28"/>
        <end position="40"/>
    </location>
</feature>
<keyword evidence="4 7" id="KW-1133">Transmembrane helix</keyword>
<evidence type="ECO:0000256" key="6">
    <source>
        <dbReference type="SAM" id="MobiDB-lite"/>
    </source>
</evidence>
<evidence type="ECO:0000256" key="3">
    <source>
        <dbReference type="ARBA" id="ARBA00022692"/>
    </source>
</evidence>
<dbReference type="InterPro" id="IPR008010">
    <property type="entry name" value="Tatp1"/>
</dbReference>
<evidence type="ECO:0000256" key="5">
    <source>
        <dbReference type="ARBA" id="ARBA00023136"/>
    </source>
</evidence>
<proteinExistence type="inferred from homology"/>
<name>A0A5C3KL28_COPMA</name>
<evidence type="ECO:0000256" key="1">
    <source>
        <dbReference type="ARBA" id="ARBA00004141"/>
    </source>
</evidence>
<dbReference type="AlphaFoldDB" id="A0A5C3KL28"/>
<feature type="transmembrane region" description="Helical" evidence="7">
    <location>
        <begin position="566"/>
        <end position="595"/>
    </location>
</feature>
<evidence type="ECO:0000256" key="2">
    <source>
        <dbReference type="ARBA" id="ARBA00008803"/>
    </source>
</evidence>
<dbReference type="OrthoDB" id="29023at2759"/>
<feature type="compositionally biased region" description="Basic and acidic residues" evidence="6">
    <location>
        <begin position="79"/>
        <end position="89"/>
    </location>
</feature>
<feature type="region of interest" description="Disordered" evidence="6">
    <location>
        <begin position="118"/>
        <end position="153"/>
    </location>
</feature>
<comment type="subcellular location">
    <subcellularLocation>
        <location evidence="1">Membrane</location>
        <topology evidence="1">Multi-pass membrane protein</topology>
    </subcellularLocation>
</comment>
<evidence type="ECO:0000256" key="7">
    <source>
        <dbReference type="SAM" id="Phobius"/>
    </source>
</evidence>
<evidence type="ECO:0000313" key="9">
    <source>
        <dbReference type="Proteomes" id="UP000307440"/>
    </source>
</evidence>
<feature type="transmembrane region" description="Helical" evidence="7">
    <location>
        <begin position="522"/>
        <end position="546"/>
    </location>
</feature>
<feature type="transmembrane region" description="Helical" evidence="7">
    <location>
        <begin position="445"/>
        <end position="466"/>
    </location>
</feature>
<dbReference type="PANTHER" id="PTHR13317:SF4">
    <property type="entry name" value="TRANSMEMBRANE ANTERIOR POSTERIOR TRANSFORMATION PROTEIN 1 HOMOLOG"/>
    <property type="match status" value="1"/>
</dbReference>
<keyword evidence="3 7" id="KW-0812">Transmembrane</keyword>